<dbReference type="EMBL" id="CDSF01000079">
    <property type="protein sequence ID" value="CEO97621.1"/>
    <property type="molecule type" value="Genomic_DNA"/>
</dbReference>
<evidence type="ECO:0000313" key="6">
    <source>
        <dbReference type="Proteomes" id="UP000290189"/>
    </source>
</evidence>
<evidence type="ECO:0000256" key="2">
    <source>
        <dbReference type="SAM" id="MobiDB-lite"/>
    </source>
</evidence>
<dbReference type="InterPro" id="IPR007307">
    <property type="entry name" value="Ltv1"/>
</dbReference>
<dbReference type="OrthoDB" id="5852896at2759"/>
<dbReference type="GO" id="GO:0030688">
    <property type="term" value="C:preribosome, small subunit precursor"/>
    <property type="evidence" value="ECO:0007669"/>
    <property type="project" value="TreeGrafter"/>
</dbReference>
<dbReference type="GO" id="GO:0042274">
    <property type="term" value="P:ribosomal small subunit biogenesis"/>
    <property type="evidence" value="ECO:0007669"/>
    <property type="project" value="InterPro"/>
</dbReference>
<feature type="compositionally biased region" description="Basic residues" evidence="2">
    <location>
        <begin position="387"/>
        <end position="402"/>
    </location>
</feature>
<dbReference type="PANTHER" id="PTHR21531:SF0">
    <property type="entry name" value="PROTEIN LTV1 HOMOLOG"/>
    <property type="match status" value="1"/>
</dbReference>
<name>A0A0G4IRA4_PLABS</name>
<dbReference type="GO" id="GO:0000056">
    <property type="term" value="P:ribosomal small subunit export from nucleus"/>
    <property type="evidence" value="ECO:0007669"/>
    <property type="project" value="TreeGrafter"/>
</dbReference>
<dbReference type="Proteomes" id="UP000290189">
    <property type="component" value="Unassembled WGS sequence"/>
</dbReference>
<protein>
    <recommendedName>
        <fullName evidence="7">Protein LTV1 homolog</fullName>
    </recommendedName>
</protein>
<dbReference type="Proteomes" id="UP000039324">
    <property type="component" value="Unassembled WGS sequence"/>
</dbReference>
<organism evidence="3 5">
    <name type="scientific">Plasmodiophora brassicae</name>
    <name type="common">Clubroot disease agent</name>
    <dbReference type="NCBI Taxonomy" id="37360"/>
    <lineage>
        <taxon>Eukaryota</taxon>
        <taxon>Sar</taxon>
        <taxon>Rhizaria</taxon>
        <taxon>Endomyxa</taxon>
        <taxon>Phytomyxea</taxon>
        <taxon>Plasmodiophorida</taxon>
        <taxon>Plasmodiophoridae</taxon>
        <taxon>Plasmodiophora</taxon>
    </lineage>
</organism>
<dbReference type="AlphaFoldDB" id="A0A0G4IRA4"/>
<evidence type="ECO:0000313" key="4">
    <source>
        <dbReference type="EMBL" id="SPQ97917.1"/>
    </source>
</evidence>
<feature type="compositionally biased region" description="Basic and acidic residues" evidence="2">
    <location>
        <begin position="342"/>
        <end position="364"/>
    </location>
</feature>
<comment type="similarity">
    <text evidence="1">Belongs to the LTV1 family.</text>
</comment>
<evidence type="ECO:0000313" key="3">
    <source>
        <dbReference type="EMBL" id="CEO97621.1"/>
    </source>
</evidence>
<evidence type="ECO:0000256" key="1">
    <source>
        <dbReference type="ARBA" id="ARBA00009078"/>
    </source>
</evidence>
<keyword evidence="4" id="KW-0496">Mitochondrion</keyword>
<reference evidence="3 5" key="1">
    <citation type="submission" date="2015-02" db="EMBL/GenBank/DDBJ databases">
        <authorList>
            <person name="Chooi Y.-H."/>
        </authorList>
    </citation>
    <scope>NUCLEOTIDE SEQUENCE [LARGE SCALE GENOMIC DNA]</scope>
    <source>
        <strain evidence="3">E3</strain>
    </source>
</reference>
<gene>
    <name evidence="3" type="ORF">PBRA_000967</name>
    <name evidence="4" type="ORF">PLBR_LOCUS5132</name>
</gene>
<dbReference type="STRING" id="37360.A0A0G4IRA4"/>
<feature type="region of interest" description="Disordered" evidence="2">
    <location>
        <begin position="342"/>
        <end position="430"/>
    </location>
</feature>
<sequence>MGKRAVKFHLVHRSDRDPLILDENSSKLVLQEATTVQNVRRREARQAAQRRKHAEDEDGGEVLFPTARHCEETRADVSGQVSVGSGDDDDLEYVPSSGQFRSRVLLPAEALPSQYEEATGVLARDALVTGVVRHLPTDVQDALLGRFSDSDDFDELDEDFVQQAMISDEEPISDMDDDLTAYVRKQDRQYEDDDDDAWVERGRPDRPGLLGELDAAFDNLMLQYDSDEIGELDEDVVGVCANVEDTYLDEFISHAETKYVPGPNVSAEADEVISLTRHHVLRQIQEGEAYDTEEDNRALERECCPPVRESWDCESILSTLSNLENHPVLIAEPRRDRIKLTRRGLPDLEDQHPADTQTQEREANEVNLGQSRPVKESAEQRRERKAAVRKARSERRQQKKALRQAFTREEKLQHSVGIQQRLHNPSAVKL</sequence>
<feature type="compositionally biased region" description="Basic and acidic residues" evidence="2">
    <location>
        <begin position="373"/>
        <end position="386"/>
    </location>
</feature>
<keyword evidence="5" id="KW-1185">Reference proteome</keyword>
<dbReference type="PANTHER" id="PTHR21531">
    <property type="entry name" value="LOW-TEMPERATURE VIABILITY PROTEIN LTV1-RELATED"/>
    <property type="match status" value="1"/>
</dbReference>
<geneLocation type="mitochondrion" evidence="4"/>
<accession>A0A0G4IRA4</accession>
<reference evidence="4 6" key="2">
    <citation type="submission" date="2018-03" db="EMBL/GenBank/DDBJ databases">
        <authorList>
            <person name="Fogelqvist J."/>
        </authorList>
    </citation>
    <scope>NUCLEOTIDE SEQUENCE [LARGE SCALE GENOMIC DNA]</scope>
</reference>
<evidence type="ECO:0000313" key="5">
    <source>
        <dbReference type="Proteomes" id="UP000039324"/>
    </source>
</evidence>
<dbReference type="GO" id="GO:0005829">
    <property type="term" value="C:cytosol"/>
    <property type="evidence" value="ECO:0007669"/>
    <property type="project" value="TreeGrafter"/>
</dbReference>
<dbReference type="EMBL" id="OVEO01000008">
    <property type="protein sequence ID" value="SPQ97917.1"/>
    <property type="molecule type" value="Genomic_DNA"/>
</dbReference>
<proteinExistence type="inferred from homology"/>
<dbReference type="GO" id="GO:0005634">
    <property type="term" value="C:nucleus"/>
    <property type="evidence" value="ECO:0007669"/>
    <property type="project" value="TreeGrafter"/>
</dbReference>
<evidence type="ECO:0008006" key="7">
    <source>
        <dbReference type="Google" id="ProtNLM"/>
    </source>
</evidence>